<evidence type="ECO:0000256" key="1">
    <source>
        <dbReference type="SAM" id="MobiDB-lite"/>
    </source>
</evidence>
<dbReference type="EMBL" id="VZTR01029279">
    <property type="protein sequence ID" value="NXT70902.1"/>
    <property type="molecule type" value="Genomic_DNA"/>
</dbReference>
<dbReference type="InterPro" id="IPR013783">
    <property type="entry name" value="Ig-like_fold"/>
</dbReference>
<sequence length="293" mass="32233">DGQQIWEMEATVDKDKSQPSMLFVEIPEYRNKHIRTAVKVNFYVINGKRKRSQPQHFTYHPVPSIKTEPIDDYDPALICSAVHSALGTVTQPYYSQHTMATESPSCLVATMAPCQQLRSGLSSPDSRYQQQQQQQNPAVIYQRSKSLSPSQLGYQQPSLMAAPVAIADAHRSVLVHAGSPAQPLHHSPGQQQPSPVIHYSPTSQQLRCGSHQEFQHIMCCENFTAGASRSGQPQGSQGQRLSPSSYPTVIQQQAAPAPRAAKNGPPGSEQKEVLPAGVTIKQEQNLDQAYLDD</sequence>
<dbReference type="Pfam" id="PF16179">
    <property type="entry name" value="RHD_dimer"/>
    <property type="match status" value="1"/>
</dbReference>
<dbReference type="AlphaFoldDB" id="A0A7L3EQH5"/>
<keyword evidence="4" id="KW-1185">Reference proteome</keyword>
<dbReference type="InterPro" id="IPR014756">
    <property type="entry name" value="Ig_E-set"/>
</dbReference>
<feature type="region of interest" description="Disordered" evidence="1">
    <location>
        <begin position="118"/>
        <end position="138"/>
    </location>
</feature>
<name>A0A7L3EQH5_9PASS</name>
<feature type="compositionally biased region" description="Polar residues" evidence="1">
    <location>
        <begin position="188"/>
        <end position="202"/>
    </location>
</feature>
<feature type="non-terminal residue" evidence="3">
    <location>
        <position position="293"/>
    </location>
</feature>
<dbReference type="GO" id="GO:0033173">
    <property type="term" value="P:calcineurin-NFAT signaling cascade"/>
    <property type="evidence" value="ECO:0007669"/>
    <property type="project" value="TreeGrafter"/>
</dbReference>
<dbReference type="PANTHER" id="PTHR12533">
    <property type="entry name" value="NFAT"/>
    <property type="match status" value="1"/>
</dbReference>
<feature type="region of interest" description="Disordered" evidence="1">
    <location>
        <begin position="179"/>
        <end position="202"/>
    </location>
</feature>
<dbReference type="InterPro" id="IPR008366">
    <property type="entry name" value="NFAT"/>
</dbReference>
<evidence type="ECO:0000259" key="2">
    <source>
        <dbReference type="Pfam" id="PF16179"/>
    </source>
</evidence>
<proteinExistence type="predicted"/>
<evidence type="ECO:0000313" key="4">
    <source>
        <dbReference type="Proteomes" id="UP000563107"/>
    </source>
</evidence>
<gene>
    <name evidence="3" type="primary">Nfatc2</name>
    <name evidence="3" type="ORF">CHAFRE_R11403</name>
</gene>
<reference evidence="3 4" key="1">
    <citation type="submission" date="2019-09" db="EMBL/GenBank/DDBJ databases">
        <title>Bird 10,000 Genomes (B10K) Project - Family phase.</title>
        <authorList>
            <person name="Zhang G."/>
        </authorList>
    </citation>
    <scope>NUCLEOTIDE SEQUENCE [LARGE SCALE GENOMIC DNA]</scope>
    <source>
        <strain evidence="3">B10K-DU-012-41</strain>
    </source>
</reference>
<dbReference type="GO" id="GO:0000981">
    <property type="term" value="F:DNA-binding transcription factor activity, RNA polymerase II-specific"/>
    <property type="evidence" value="ECO:0007669"/>
    <property type="project" value="TreeGrafter"/>
</dbReference>
<feature type="compositionally biased region" description="Low complexity" evidence="1">
    <location>
        <begin position="227"/>
        <end position="261"/>
    </location>
</feature>
<feature type="non-terminal residue" evidence="3">
    <location>
        <position position="1"/>
    </location>
</feature>
<feature type="domain" description="Rel homology dimerisation" evidence="2">
    <location>
        <begin position="2"/>
        <end position="62"/>
    </location>
</feature>
<dbReference type="Proteomes" id="UP000563107">
    <property type="component" value="Unassembled WGS sequence"/>
</dbReference>
<protein>
    <submittedName>
        <fullName evidence="3">NFAC2 factor</fullName>
    </submittedName>
</protein>
<organism evidence="3 4">
    <name type="scientific">Chaetops frenatus</name>
    <name type="common">Rufous rock-jumper</name>
    <dbReference type="NCBI Taxonomy" id="221966"/>
    <lineage>
        <taxon>Eukaryota</taxon>
        <taxon>Metazoa</taxon>
        <taxon>Chordata</taxon>
        <taxon>Craniata</taxon>
        <taxon>Vertebrata</taxon>
        <taxon>Euteleostomi</taxon>
        <taxon>Archelosauria</taxon>
        <taxon>Archosauria</taxon>
        <taxon>Dinosauria</taxon>
        <taxon>Saurischia</taxon>
        <taxon>Theropoda</taxon>
        <taxon>Coelurosauria</taxon>
        <taxon>Aves</taxon>
        <taxon>Neognathae</taxon>
        <taxon>Neoaves</taxon>
        <taxon>Telluraves</taxon>
        <taxon>Australaves</taxon>
        <taxon>Passeriformes</taxon>
        <taxon>Picathartidae</taxon>
        <taxon>Chaetops</taxon>
    </lineage>
</organism>
<comment type="caution">
    <text evidence="3">The sequence shown here is derived from an EMBL/GenBank/DDBJ whole genome shotgun (WGS) entry which is preliminary data.</text>
</comment>
<dbReference type="InterPro" id="IPR032397">
    <property type="entry name" value="RHD_dimer"/>
</dbReference>
<dbReference type="Gene3D" id="2.60.40.10">
    <property type="entry name" value="Immunoglobulins"/>
    <property type="match status" value="1"/>
</dbReference>
<dbReference type="PANTHER" id="PTHR12533:SF4">
    <property type="entry name" value="NUCLEAR FACTOR OF ACTIVATED T-CELLS, CYTOPLASMIC 2"/>
    <property type="match status" value="1"/>
</dbReference>
<feature type="compositionally biased region" description="Polar residues" evidence="1">
    <location>
        <begin position="118"/>
        <end position="128"/>
    </location>
</feature>
<dbReference type="SUPFAM" id="SSF81296">
    <property type="entry name" value="E set domains"/>
    <property type="match status" value="1"/>
</dbReference>
<evidence type="ECO:0000313" key="3">
    <source>
        <dbReference type="EMBL" id="NXT70902.1"/>
    </source>
</evidence>
<dbReference type="GO" id="GO:0000978">
    <property type="term" value="F:RNA polymerase II cis-regulatory region sequence-specific DNA binding"/>
    <property type="evidence" value="ECO:0007669"/>
    <property type="project" value="TreeGrafter"/>
</dbReference>
<dbReference type="GO" id="GO:0005667">
    <property type="term" value="C:transcription regulator complex"/>
    <property type="evidence" value="ECO:0007669"/>
    <property type="project" value="TreeGrafter"/>
</dbReference>
<accession>A0A7L3EQH5</accession>
<feature type="region of interest" description="Disordered" evidence="1">
    <location>
        <begin position="227"/>
        <end position="293"/>
    </location>
</feature>